<proteinExistence type="inferred from homology"/>
<keyword evidence="6" id="KW-1185">Reference proteome</keyword>
<dbReference type="Gene3D" id="3.30.450.20">
    <property type="entry name" value="PAS domain"/>
    <property type="match status" value="1"/>
</dbReference>
<evidence type="ECO:0000313" key="6">
    <source>
        <dbReference type="Proteomes" id="UP001162800"/>
    </source>
</evidence>
<accession>A0ABY6GDV9</accession>
<sequence>MRLNLPVTQNNHDFSAEELLVSTTNTKGEITHCNAAFARVSGYSYEELMGQPHNLVRHPDMPEAAFKDMWRTIAHGYPWTGLVKNRRKNGDHYWVSANVTPIMENGKPRGYMSVRSKPDAAAVREAEALYARLRAEEAAGRPTLRLRGGELRHLGWRGLYSRWQDLGLTARMALMLALVALLALLPDLLGWTGPQAWGTRVGVLALGMGWVLWRFHARCAAGLDAAQRVASDLAGCNLMTASDPRYASAPGETGTLLRRMQQIQINLRAVLGDLLHDARSFVRTSQEIAQGSIDLAARTEIQAGNLQQTAASMEQLSGTVSQTADTAQRMAGASEHSTQAASHGGAAIQEVGESMERIRSSSTRMREIIGVIESIAFQTNLLALNAAVEAARAGEQGRGFAVVAGEVRALAQRSAASAKEIGVLINSTVDGIRDGNARMAQAGETIQGMVAAVDRVGGLVHQISIATREQSLGIEQVNEAVARLDAVTQQNVALVEESAASAVSLGQRAQMLQRSVAVFKLG</sequence>
<dbReference type="InterPro" id="IPR013655">
    <property type="entry name" value="PAS_fold_3"/>
</dbReference>
<gene>
    <name evidence="5" type="ORF">M9799_04425</name>
</gene>
<dbReference type="InterPro" id="IPR004089">
    <property type="entry name" value="MCPsignal_dom"/>
</dbReference>
<dbReference type="CDD" id="cd00130">
    <property type="entry name" value="PAS"/>
    <property type="match status" value="1"/>
</dbReference>
<name>A0ABY6GDV9_9BURK</name>
<organism evidence="5 6">
    <name type="scientific">Comamonas endophytica</name>
    <dbReference type="NCBI Taxonomy" id="2949090"/>
    <lineage>
        <taxon>Bacteria</taxon>
        <taxon>Pseudomonadati</taxon>
        <taxon>Pseudomonadota</taxon>
        <taxon>Betaproteobacteria</taxon>
        <taxon>Burkholderiales</taxon>
        <taxon>Comamonadaceae</taxon>
        <taxon>Comamonas</taxon>
    </lineage>
</organism>
<evidence type="ECO:0000259" key="4">
    <source>
        <dbReference type="PROSITE" id="PS50112"/>
    </source>
</evidence>
<protein>
    <submittedName>
        <fullName evidence="5">Methyl-accepting chemotaxis protein</fullName>
    </submittedName>
</protein>
<evidence type="ECO:0000256" key="1">
    <source>
        <dbReference type="ARBA" id="ARBA00029447"/>
    </source>
</evidence>
<comment type="similarity">
    <text evidence="1">Belongs to the methyl-accepting chemotaxis (MCP) protein family.</text>
</comment>
<dbReference type="Pfam" id="PF00015">
    <property type="entry name" value="MCPsignal"/>
    <property type="match status" value="1"/>
</dbReference>
<dbReference type="SMART" id="SM00283">
    <property type="entry name" value="MA"/>
    <property type="match status" value="1"/>
</dbReference>
<dbReference type="PANTHER" id="PTHR43531:SF7">
    <property type="entry name" value="AEROTAXIS RECEPTOR"/>
    <property type="match status" value="1"/>
</dbReference>
<dbReference type="SUPFAM" id="SSF55785">
    <property type="entry name" value="PYP-like sensor domain (PAS domain)"/>
    <property type="match status" value="1"/>
</dbReference>
<reference evidence="5" key="1">
    <citation type="submission" date="2022-09" db="EMBL/GenBank/DDBJ databases">
        <title>The complete genome of Acidovorax sp. 5MLIR.</title>
        <authorList>
            <person name="Liu L."/>
            <person name="Yue J."/>
            <person name="Yang F."/>
            <person name="Yuan J."/>
            <person name="Li L."/>
        </authorList>
    </citation>
    <scope>NUCLEOTIDE SEQUENCE</scope>
    <source>
        <strain evidence="5">5MLIR</strain>
    </source>
</reference>
<dbReference type="InterPro" id="IPR000014">
    <property type="entry name" value="PAS"/>
</dbReference>
<dbReference type="Pfam" id="PF08447">
    <property type="entry name" value="PAS_3"/>
    <property type="match status" value="1"/>
</dbReference>
<keyword evidence="2" id="KW-0807">Transducer</keyword>
<dbReference type="CDD" id="cd11386">
    <property type="entry name" value="MCP_signal"/>
    <property type="match status" value="1"/>
</dbReference>
<dbReference type="PANTHER" id="PTHR43531">
    <property type="entry name" value="PROTEIN ICFG"/>
    <property type="match status" value="1"/>
</dbReference>
<feature type="domain" description="Methyl-accepting transducer" evidence="3">
    <location>
        <begin position="277"/>
        <end position="506"/>
    </location>
</feature>
<dbReference type="Gene3D" id="1.10.287.950">
    <property type="entry name" value="Methyl-accepting chemotaxis protein"/>
    <property type="match status" value="1"/>
</dbReference>
<evidence type="ECO:0000256" key="2">
    <source>
        <dbReference type="PROSITE-ProRule" id="PRU00284"/>
    </source>
</evidence>
<dbReference type="NCBIfam" id="TIGR00229">
    <property type="entry name" value="sensory_box"/>
    <property type="match status" value="1"/>
</dbReference>
<evidence type="ECO:0000259" key="3">
    <source>
        <dbReference type="PROSITE" id="PS50111"/>
    </source>
</evidence>
<dbReference type="EMBL" id="CP106881">
    <property type="protein sequence ID" value="UYG52495.1"/>
    <property type="molecule type" value="Genomic_DNA"/>
</dbReference>
<dbReference type="RefSeq" id="WP_231043970.1">
    <property type="nucleotide sequence ID" value="NZ_CP106881.1"/>
</dbReference>
<feature type="domain" description="PAS" evidence="4">
    <location>
        <begin position="25"/>
        <end position="76"/>
    </location>
</feature>
<dbReference type="Proteomes" id="UP001162800">
    <property type="component" value="Chromosome"/>
</dbReference>
<dbReference type="InterPro" id="IPR051310">
    <property type="entry name" value="MCP_chemotaxis"/>
</dbReference>
<dbReference type="PROSITE" id="PS50112">
    <property type="entry name" value="PAS"/>
    <property type="match status" value="1"/>
</dbReference>
<dbReference type="SUPFAM" id="SSF58104">
    <property type="entry name" value="Methyl-accepting chemotaxis protein (MCP) signaling domain"/>
    <property type="match status" value="1"/>
</dbReference>
<dbReference type="InterPro" id="IPR035965">
    <property type="entry name" value="PAS-like_dom_sf"/>
</dbReference>
<dbReference type="PROSITE" id="PS50111">
    <property type="entry name" value="CHEMOTAXIS_TRANSDUC_2"/>
    <property type="match status" value="1"/>
</dbReference>
<evidence type="ECO:0000313" key="5">
    <source>
        <dbReference type="EMBL" id="UYG52495.1"/>
    </source>
</evidence>